<evidence type="ECO:0000256" key="9">
    <source>
        <dbReference type="RuleBase" id="RU365090"/>
    </source>
</evidence>
<evidence type="ECO:0000256" key="7">
    <source>
        <dbReference type="ARBA" id="ARBA00023150"/>
    </source>
</evidence>
<dbReference type="EMBL" id="AP023366">
    <property type="protein sequence ID" value="BCJ87179.1"/>
    <property type="molecule type" value="Genomic_DNA"/>
</dbReference>
<evidence type="ECO:0000256" key="4">
    <source>
        <dbReference type="ARBA" id="ARBA00013269"/>
    </source>
</evidence>
<dbReference type="AlphaFoldDB" id="A0A7I8DDZ9"/>
<evidence type="ECO:0000259" key="10">
    <source>
        <dbReference type="SMART" id="SM00852"/>
    </source>
</evidence>
<dbReference type="GO" id="GO:0006777">
    <property type="term" value="P:Mo-molybdopterin cofactor biosynthetic process"/>
    <property type="evidence" value="ECO:0007669"/>
    <property type="project" value="UniProtKB-UniRule"/>
</dbReference>
<dbReference type="NCBIfam" id="NF045515">
    <property type="entry name" value="Glp_gephyrin"/>
    <property type="match status" value="1"/>
</dbReference>
<dbReference type="EC" id="2.10.1.1" evidence="4 9"/>
<dbReference type="InterPro" id="IPR036688">
    <property type="entry name" value="MoeA_C_domain_IV_sf"/>
</dbReference>
<dbReference type="UniPathway" id="UPA00344"/>
<dbReference type="FunFam" id="2.170.190.11:FF:000001">
    <property type="entry name" value="Molybdopterin molybdenumtransferase"/>
    <property type="match status" value="1"/>
</dbReference>
<sequence>MMRVGLTMEEAIGEILASVKPLSVFQIPLKDSFQYRLAEDVKANAPMPSFDRSMMDGYAIRSVDVANASPEQPALLRVVGRIAAGEVPERELRTGEAMRIMTGAPIPEGADAVARFEVTDGQQNPEAETVAVYLPVRTGESISLAGEDIRANETILRKGTLIGAAEMALLASVGVAAVPVFRKPVIGILSSGRELVGLEQPLSYGKIYNSNSYMISGLVSAWGGVPHVLPQVDDKMDEVVEAIRAAMPAVDALVTTGGVAGGDFDLMRGAYQLAGGQVRFWKVNIRPGTPFTYGTLQGKPVFGLSGNPAAGFVNALLFLQSALLAMSGQPNPQIPVVEVELAADPQVKPIGMDRFLRTHIRVEAGALKAIPLPFGQSAGIMSSLTGIQGFIRIPAKTEVKPGDLLQAYLLAMPAAGGVIPWQAASLMEGSRK</sequence>
<accession>A0A7I8DDZ9</accession>
<dbReference type="Gene3D" id="3.90.105.10">
    <property type="entry name" value="Molybdopterin biosynthesis moea protein, domain 2"/>
    <property type="match status" value="1"/>
</dbReference>
<dbReference type="SUPFAM" id="SSF63882">
    <property type="entry name" value="MoeA N-terminal region -like"/>
    <property type="match status" value="1"/>
</dbReference>
<dbReference type="InterPro" id="IPR005110">
    <property type="entry name" value="MoeA_linker/N"/>
</dbReference>
<dbReference type="Gene3D" id="2.40.340.10">
    <property type="entry name" value="MoeA, C-terminal, domain IV"/>
    <property type="match status" value="1"/>
</dbReference>
<protein>
    <recommendedName>
        <fullName evidence="5 9">Molybdopterin molybdenumtransferase</fullName>
        <ecNumber evidence="4 9">2.10.1.1</ecNumber>
    </recommendedName>
</protein>
<proteinExistence type="inferred from homology"/>
<dbReference type="KEGG" id="eff:skT53_21640"/>
<dbReference type="GO" id="GO:0046872">
    <property type="term" value="F:metal ion binding"/>
    <property type="evidence" value="ECO:0007669"/>
    <property type="project" value="UniProtKB-UniRule"/>
</dbReference>
<evidence type="ECO:0000256" key="8">
    <source>
        <dbReference type="ARBA" id="ARBA00047317"/>
    </source>
</evidence>
<keyword evidence="9" id="KW-0460">Magnesium</keyword>
<evidence type="ECO:0000256" key="2">
    <source>
        <dbReference type="ARBA" id="ARBA00005046"/>
    </source>
</evidence>
<dbReference type="RefSeq" id="WP_200756900.1">
    <property type="nucleotide sequence ID" value="NZ_AP023366.1"/>
</dbReference>
<dbReference type="SMART" id="SM00852">
    <property type="entry name" value="MoCF_biosynth"/>
    <property type="match status" value="1"/>
</dbReference>
<dbReference type="InterPro" id="IPR001453">
    <property type="entry name" value="MoaB/Mog_dom"/>
</dbReference>
<keyword evidence="9" id="KW-0479">Metal-binding</keyword>
<comment type="catalytic activity">
    <reaction evidence="8">
        <text>adenylyl-molybdopterin + molybdate = Mo-molybdopterin + AMP + H(+)</text>
        <dbReference type="Rhea" id="RHEA:35047"/>
        <dbReference type="ChEBI" id="CHEBI:15378"/>
        <dbReference type="ChEBI" id="CHEBI:36264"/>
        <dbReference type="ChEBI" id="CHEBI:62727"/>
        <dbReference type="ChEBI" id="CHEBI:71302"/>
        <dbReference type="ChEBI" id="CHEBI:456215"/>
        <dbReference type="EC" id="2.10.1.1"/>
    </reaction>
</comment>
<dbReference type="PANTHER" id="PTHR10192:SF5">
    <property type="entry name" value="GEPHYRIN"/>
    <property type="match status" value="1"/>
</dbReference>
<comment type="pathway">
    <text evidence="2 9">Cofactor biosynthesis; molybdopterin biosynthesis.</text>
</comment>
<dbReference type="Pfam" id="PF03453">
    <property type="entry name" value="MoeA_N"/>
    <property type="match status" value="1"/>
</dbReference>
<evidence type="ECO:0000256" key="5">
    <source>
        <dbReference type="ARBA" id="ARBA00021108"/>
    </source>
</evidence>
<dbReference type="InterPro" id="IPR036135">
    <property type="entry name" value="MoeA_linker/N_sf"/>
</dbReference>
<keyword evidence="12" id="KW-1185">Reference proteome</keyword>
<dbReference type="Proteomes" id="UP000593802">
    <property type="component" value="Chromosome"/>
</dbReference>
<evidence type="ECO:0000256" key="6">
    <source>
        <dbReference type="ARBA" id="ARBA00022505"/>
    </source>
</evidence>
<reference evidence="11 12" key="1">
    <citation type="submission" date="2020-08" db="EMBL/GenBank/DDBJ databases">
        <title>Complete Genome Sequence of Effusibacillus dendaii Strain skT53, Isolated from Farmland soil.</title>
        <authorList>
            <person name="Konishi T."/>
            <person name="Kawasaki H."/>
        </authorList>
    </citation>
    <scope>NUCLEOTIDE SEQUENCE [LARGE SCALE GENOMIC DNA]</scope>
    <source>
        <strain evidence="12">skT53</strain>
    </source>
</reference>
<evidence type="ECO:0000256" key="3">
    <source>
        <dbReference type="ARBA" id="ARBA00010763"/>
    </source>
</evidence>
<dbReference type="GO" id="GO:0061599">
    <property type="term" value="F:molybdopterin molybdotransferase activity"/>
    <property type="evidence" value="ECO:0007669"/>
    <property type="project" value="UniProtKB-UniRule"/>
</dbReference>
<evidence type="ECO:0000313" key="11">
    <source>
        <dbReference type="EMBL" id="BCJ87179.1"/>
    </source>
</evidence>
<keyword evidence="6 9" id="KW-0500">Molybdenum</keyword>
<gene>
    <name evidence="11" type="primary">moeA</name>
    <name evidence="11" type="ORF">skT53_21640</name>
</gene>
<dbReference type="PANTHER" id="PTHR10192">
    <property type="entry name" value="MOLYBDOPTERIN BIOSYNTHESIS PROTEIN"/>
    <property type="match status" value="1"/>
</dbReference>
<dbReference type="SUPFAM" id="SSF63867">
    <property type="entry name" value="MoeA C-terminal domain-like"/>
    <property type="match status" value="1"/>
</dbReference>
<dbReference type="GO" id="GO:0005829">
    <property type="term" value="C:cytosol"/>
    <property type="evidence" value="ECO:0007669"/>
    <property type="project" value="TreeGrafter"/>
</dbReference>
<feature type="domain" description="MoaB/Mog" evidence="10">
    <location>
        <begin position="187"/>
        <end position="325"/>
    </location>
</feature>
<comment type="similarity">
    <text evidence="3 9">Belongs to the MoeA family.</text>
</comment>
<dbReference type="CDD" id="cd00887">
    <property type="entry name" value="MoeA"/>
    <property type="match status" value="1"/>
</dbReference>
<evidence type="ECO:0000313" key="12">
    <source>
        <dbReference type="Proteomes" id="UP000593802"/>
    </source>
</evidence>
<dbReference type="InterPro" id="IPR036425">
    <property type="entry name" value="MoaB/Mog-like_dom_sf"/>
</dbReference>
<comment type="cofactor">
    <cofactor evidence="9">
        <name>Mg(2+)</name>
        <dbReference type="ChEBI" id="CHEBI:18420"/>
    </cofactor>
</comment>
<name>A0A7I8DDZ9_9BACL</name>
<organism evidence="11 12">
    <name type="scientific">Effusibacillus dendaii</name>
    <dbReference type="NCBI Taxonomy" id="2743772"/>
    <lineage>
        <taxon>Bacteria</taxon>
        <taxon>Bacillati</taxon>
        <taxon>Bacillota</taxon>
        <taxon>Bacilli</taxon>
        <taxon>Bacillales</taxon>
        <taxon>Alicyclobacillaceae</taxon>
        <taxon>Effusibacillus</taxon>
    </lineage>
</organism>
<keyword evidence="7 9" id="KW-0501">Molybdenum cofactor biosynthesis</keyword>
<dbReference type="Pfam" id="PF00994">
    <property type="entry name" value="MoCF_biosynth"/>
    <property type="match status" value="1"/>
</dbReference>
<dbReference type="SUPFAM" id="SSF53218">
    <property type="entry name" value="Molybdenum cofactor biosynthesis proteins"/>
    <property type="match status" value="1"/>
</dbReference>
<evidence type="ECO:0000256" key="1">
    <source>
        <dbReference type="ARBA" id="ARBA00002901"/>
    </source>
</evidence>
<dbReference type="Gene3D" id="2.170.190.11">
    <property type="entry name" value="Molybdopterin biosynthesis moea protein, domain 3"/>
    <property type="match status" value="1"/>
</dbReference>
<comment type="function">
    <text evidence="1 9">Catalyzes the insertion of molybdate into adenylated molybdopterin with the concomitant release of AMP.</text>
</comment>
<dbReference type="InterPro" id="IPR038987">
    <property type="entry name" value="MoeA-like"/>
</dbReference>
<keyword evidence="9 11" id="KW-0808">Transferase</keyword>
<dbReference type="Gene3D" id="3.40.980.10">
    <property type="entry name" value="MoaB/Mog-like domain"/>
    <property type="match status" value="1"/>
</dbReference>